<dbReference type="Proteomes" id="UP000182444">
    <property type="component" value="Chromosome 1B"/>
</dbReference>
<evidence type="ECO:0000313" key="1">
    <source>
        <dbReference type="EMBL" id="AOW01222.1"/>
    </source>
</evidence>
<organism evidence="1 2">
    <name type="scientific">Yarrowia lipolytica</name>
    <name type="common">Candida lipolytica</name>
    <dbReference type="NCBI Taxonomy" id="4952"/>
    <lineage>
        <taxon>Eukaryota</taxon>
        <taxon>Fungi</taxon>
        <taxon>Dikarya</taxon>
        <taxon>Ascomycota</taxon>
        <taxon>Saccharomycotina</taxon>
        <taxon>Dipodascomycetes</taxon>
        <taxon>Dipodascales</taxon>
        <taxon>Dipodascales incertae sedis</taxon>
        <taxon>Yarrowia</taxon>
    </lineage>
</organism>
<dbReference type="EMBL" id="CP017554">
    <property type="protein sequence ID" value="AOW01222.1"/>
    <property type="molecule type" value="Genomic_DNA"/>
</dbReference>
<dbReference type="GeneID" id="94582639"/>
<proteinExistence type="predicted"/>
<gene>
    <name evidence="1" type="ORF">YALI1_B06207g</name>
</gene>
<dbReference type="RefSeq" id="XP_068138080.1">
    <property type="nucleotide sequence ID" value="XM_068281979.1"/>
</dbReference>
<dbReference type="AlphaFoldDB" id="A0A1D8N6F9"/>
<dbReference type="VEuPathDB" id="FungiDB:YALI1_B06207g"/>
<evidence type="ECO:0000313" key="2">
    <source>
        <dbReference type="Proteomes" id="UP000182444"/>
    </source>
</evidence>
<sequence>MASCRLYRRYELADSARWLYGLVMRLAGSEKRKPNMLWWHTSRTGGYGHESCWCEGKTEEMSRQVHMVAADGVAVDDVAADGIAVRPMWPADGIAVDDAVATSLASGMCLSTQSLFSVLCSSLQPDIGPRYEQISCQTADM</sequence>
<reference evidence="1 2" key="1">
    <citation type="journal article" date="2016" name="PLoS ONE">
        <title>Sequence Assembly of Yarrowia lipolytica Strain W29/CLIB89 Shows Transposable Element Diversity.</title>
        <authorList>
            <person name="Magnan C."/>
            <person name="Yu J."/>
            <person name="Chang I."/>
            <person name="Jahn E."/>
            <person name="Kanomata Y."/>
            <person name="Wu J."/>
            <person name="Zeller M."/>
            <person name="Oakes M."/>
            <person name="Baldi P."/>
            <person name="Sandmeyer S."/>
        </authorList>
    </citation>
    <scope>NUCLEOTIDE SEQUENCE [LARGE SCALE GENOMIC DNA]</scope>
    <source>
        <strain evidence="2">CLIB89(W29)</strain>
    </source>
</reference>
<name>A0A1D8N6F9_YARLL</name>
<protein>
    <submittedName>
        <fullName evidence="1">Uncharacterized protein</fullName>
    </submittedName>
</protein>
<accession>A0A1D8N6F9</accession>